<dbReference type="Proteomes" id="UP000240974">
    <property type="component" value="Unassembled WGS sequence"/>
</dbReference>
<keyword evidence="1" id="KW-1133">Transmembrane helix</keyword>
<evidence type="ECO:0000313" key="4">
    <source>
        <dbReference type="EMBL" id="PST43224.1"/>
    </source>
</evidence>
<dbReference type="RefSeq" id="WP_022002891.1">
    <property type="nucleotide sequence ID" value="NZ_AP024085.1"/>
</dbReference>
<evidence type="ECO:0000313" key="3">
    <source>
        <dbReference type="EMBL" id="MCQ5061036.1"/>
    </source>
</evidence>
<dbReference type="KEGG" id="fit:Fi14EGH31_19440"/>
<accession>A0A2T3G6P2</accession>
<evidence type="ECO:0000313" key="6">
    <source>
        <dbReference type="Proteomes" id="UP000593842"/>
    </source>
</evidence>
<feature type="transmembrane region" description="Helical" evidence="1">
    <location>
        <begin position="40"/>
        <end position="67"/>
    </location>
</feature>
<feature type="transmembrane region" description="Helical" evidence="1">
    <location>
        <begin position="6"/>
        <end position="28"/>
    </location>
</feature>
<evidence type="ECO:0000256" key="1">
    <source>
        <dbReference type="SAM" id="Phobius"/>
    </source>
</evidence>
<keyword evidence="5" id="KW-1185">Reference proteome</keyword>
<dbReference type="GeneID" id="70580383"/>
<dbReference type="EMBL" id="JANGBO010000002">
    <property type="protein sequence ID" value="MCQ5061036.1"/>
    <property type="molecule type" value="Genomic_DNA"/>
</dbReference>
<keyword evidence="1" id="KW-0812">Transmembrane</keyword>
<reference evidence="2" key="2">
    <citation type="journal article" date="2020" name="Microbiol. Resour. Announc.">
        <title>Complete Genome Sequence of Faecalibacillus intestinalis JCM 34082, Isolated from Feces from a Healthy Japanese Female.</title>
        <authorList>
            <person name="Sakamoto M."/>
            <person name="Ikeyama N."/>
            <person name="Toyoda A."/>
            <person name="Murakami T."/>
            <person name="Mori H."/>
            <person name="Ohkuma M."/>
        </authorList>
    </citation>
    <scope>NUCLEOTIDE SEQUENCE</scope>
    <source>
        <strain evidence="2">14EGH31</strain>
    </source>
</reference>
<dbReference type="AlphaFoldDB" id="A0A2T3G6P2"/>
<name>A0A2T3G6P2_9FIRM</name>
<dbReference type="EMBL" id="AP024085">
    <property type="protein sequence ID" value="BCL58232.1"/>
    <property type="molecule type" value="Genomic_DNA"/>
</dbReference>
<reference evidence="4 5" key="1">
    <citation type="journal article" date="2019" name="Int. J. Syst. Evol. Microbiol.">
        <title>Faecalibacillus intestinalis gen. nov., sp. nov. and Faecalibacillus faecis sp. nov., isolated from human faeces.</title>
        <authorList>
            <person name="Seo B."/>
            <person name="Jeon K."/>
            <person name="Baek I."/>
            <person name="Lee Y.M."/>
            <person name="Baek K."/>
            <person name="Ko G."/>
        </authorList>
    </citation>
    <scope>NUCLEOTIDE SEQUENCE [LARGE SCALE GENOMIC DNA]</scope>
    <source>
        <strain evidence="4 5">SNUG30099</strain>
    </source>
</reference>
<dbReference type="EMBL" id="PYLQ01000001">
    <property type="protein sequence ID" value="PST43224.1"/>
    <property type="molecule type" value="Genomic_DNA"/>
</dbReference>
<keyword evidence="1" id="KW-0472">Membrane</keyword>
<protein>
    <submittedName>
        <fullName evidence="4">Uncharacterized protein</fullName>
    </submittedName>
</protein>
<proteinExistence type="predicted"/>
<dbReference type="Proteomes" id="UP000593842">
    <property type="component" value="Chromosome"/>
</dbReference>
<dbReference type="Proteomes" id="UP001204814">
    <property type="component" value="Unassembled WGS sequence"/>
</dbReference>
<reference evidence="3" key="4">
    <citation type="submission" date="2022-06" db="EMBL/GenBank/DDBJ databases">
        <title>Isolation of gut microbiota from human fecal samples.</title>
        <authorList>
            <person name="Pamer E.G."/>
            <person name="Barat B."/>
            <person name="Waligurski E."/>
            <person name="Medina S."/>
            <person name="Paddock L."/>
            <person name="Mostad J."/>
        </authorList>
    </citation>
    <scope>NUCLEOTIDE SEQUENCE</scope>
    <source>
        <strain evidence="3">DFI.6.24</strain>
    </source>
</reference>
<reference evidence="6" key="3">
    <citation type="submission" date="2020-09" db="EMBL/GenBank/DDBJ databases">
        <title>Complete genome sequencing of Faecalibacillus intestinalis strain 14EGH31.</title>
        <authorList>
            <person name="Sakamoto M."/>
            <person name="Murakami T."/>
            <person name="Mori H."/>
        </authorList>
    </citation>
    <scope>NUCLEOTIDE SEQUENCE [LARGE SCALE GENOMIC DNA]</scope>
    <source>
        <strain evidence="6">14EGH31</strain>
    </source>
</reference>
<evidence type="ECO:0000313" key="5">
    <source>
        <dbReference type="Proteomes" id="UP000240974"/>
    </source>
</evidence>
<sequence>MFYFLFMILMFYIFGKLFFFGLKAAWGLSKFVLTIILLPITLMVMVSCGLLYFAFVLLIVVGIISFFKTNI</sequence>
<evidence type="ECO:0000313" key="2">
    <source>
        <dbReference type="EMBL" id="BCL58232.1"/>
    </source>
</evidence>
<gene>
    <name evidence="4" type="ORF">C7U54_00495</name>
    <name evidence="2" type="ORF">Fi14EGH31_19440</name>
    <name evidence="3" type="ORF">NE542_04190</name>
</gene>
<organism evidence="4 5">
    <name type="scientific">Faecalibacillus intestinalis</name>
    <dbReference type="NCBI Taxonomy" id="1982626"/>
    <lineage>
        <taxon>Bacteria</taxon>
        <taxon>Bacillati</taxon>
        <taxon>Bacillota</taxon>
        <taxon>Erysipelotrichia</taxon>
        <taxon>Erysipelotrichales</taxon>
        <taxon>Coprobacillaceae</taxon>
        <taxon>Faecalibacillus</taxon>
    </lineage>
</organism>